<organism evidence="6 7">
    <name type="scientific">Agrilus planipennis</name>
    <name type="common">Emerald ash borer</name>
    <name type="synonym">Agrilus marcopoli</name>
    <dbReference type="NCBI Taxonomy" id="224129"/>
    <lineage>
        <taxon>Eukaryota</taxon>
        <taxon>Metazoa</taxon>
        <taxon>Ecdysozoa</taxon>
        <taxon>Arthropoda</taxon>
        <taxon>Hexapoda</taxon>
        <taxon>Insecta</taxon>
        <taxon>Pterygota</taxon>
        <taxon>Neoptera</taxon>
        <taxon>Endopterygota</taxon>
        <taxon>Coleoptera</taxon>
        <taxon>Polyphaga</taxon>
        <taxon>Elateriformia</taxon>
        <taxon>Buprestoidea</taxon>
        <taxon>Buprestidae</taxon>
        <taxon>Agrilinae</taxon>
        <taxon>Agrilus</taxon>
    </lineage>
</organism>
<evidence type="ECO:0000256" key="5">
    <source>
        <dbReference type="SAM" id="Phobius"/>
    </source>
</evidence>
<dbReference type="Proteomes" id="UP000192223">
    <property type="component" value="Unplaced"/>
</dbReference>
<evidence type="ECO:0000256" key="2">
    <source>
        <dbReference type="ARBA" id="ARBA00022692"/>
    </source>
</evidence>
<dbReference type="OrthoDB" id="262535at2759"/>
<comment type="subcellular location">
    <subcellularLocation>
        <location evidence="1">Membrane</location>
        <topology evidence="1">Multi-pass membrane protein</topology>
    </subcellularLocation>
</comment>
<keyword evidence="3 5" id="KW-1133">Transmembrane helix</keyword>
<feature type="transmembrane region" description="Helical" evidence="5">
    <location>
        <begin position="47"/>
        <end position="64"/>
    </location>
</feature>
<dbReference type="GO" id="GO:0016020">
    <property type="term" value="C:membrane"/>
    <property type="evidence" value="ECO:0007669"/>
    <property type="project" value="UniProtKB-SubCell"/>
</dbReference>
<dbReference type="AlphaFoldDB" id="A0A1W4WXJ9"/>
<dbReference type="RefSeq" id="XP_018324785.1">
    <property type="nucleotide sequence ID" value="XM_018469283.1"/>
</dbReference>
<evidence type="ECO:0000313" key="7">
    <source>
        <dbReference type="RefSeq" id="XP_018324785.1"/>
    </source>
</evidence>
<dbReference type="Pfam" id="PF09799">
    <property type="entry name" value="Transmemb_17"/>
    <property type="match status" value="1"/>
</dbReference>
<evidence type="ECO:0000256" key="3">
    <source>
        <dbReference type="ARBA" id="ARBA00022989"/>
    </source>
</evidence>
<dbReference type="PANTHER" id="PTHR13531:SF0">
    <property type="entry name" value="GEO07735P1-RELATED"/>
    <property type="match status" value="1"/>
</dbReference>
<dbReference type="GO" id="GO:0035869">
    <property type="term" value="C:ciliary transition zone"/>
    <property type="evidence" value="ECO:0007669"/>
    <property type="project" value="TreeGrafter"/>
</dbReference>
<keyword evidence="2 5" id="KW-0812">Transmembrane</keyword>
<evidence type="ECO:0000256" key="1">
    <source>
        <dbReference type="ARBA" id="ARBA00004141"/>
    </source>
</evidence>
<feature type="transmembrane region" description="Helical" evidence="5">
    <location>
        <begin position="109"/>
        <end position="130"/>
    </location>
</feature>
<gene>
    <name evidence="7" type="primary">LOC108736733</name>
</gene>
<name>A0A1W4WXJ9_AGRPL</name>
<accession>A0A1W4WXJ9</accession>
<dbReference type="KEGG" id="apln:108736733"/>
<reference evidence="7" key="1">
    <citation type="submission" date="2025-08" db="UniProtKB">
        <authorList>
            <consortium name="RefSeq"/>
        </authorList>
    </citation>
    <scope>IDENTIFICATION</scope>
    <source>
        <tissue evidence="7">Entire body</tissue>
    </source>
</reference>
<sequence length="136" mass="15846">MDALLIFDVLMYVNLYYFPVFSFCNIMMLLAKYLSKKYPTPYIGTDALVQLGLLVSELLKIFLFKRLREQHKGWSVFVAVIFVATSICGLVYVFLLQTPVLKLEYILDAMMSFLLLSEFLYGIFSFMPCCKKHEFT</sequence>
<keyword evidence="6" id="KW-1185">Reference proteome</keyword>
<dbReference type="GO" id="GO:1905515">
    <property type="term" value="P:non-motile cilium assembly"/>
    <property type="evidence" value="ECO:0007669"/>
    <property type="project" value="TreeGrafter"/>
</dbReference>
<proteinExistence type="predicted"/>
<feature type="transmembrane region" description="Helical" evidence="5">
    <location>
        <begin position="76"/>
        <end position="97"/>
    </location>
</feature>
<feature type="transmembrane region" description="Helical" evidence="5">
    <location>
        <begin position="12"/>
        <end position="35"/>
    </location>
</feature>
<dbReference type="STRING" id="224129.A0A1W4WXJ9"/>
<dbReference type="InterPro" id="IPR019184">
    <property type="entry name" value="Uncharacterised_TM-17"/>
</dbReference>
<dbReference type="GeneID" id="108736733"/>
<evidence type="ECO:0000256" key="4">
    <source>
        <dbReference type="ARBA" id="ARBA00023136"/>
    </source>
</evidence>
<protein>
    <submittedName>
        <fullName evidence="7">Uncharacterized protein LOC108736733</fullName>
    </submittedName>
</protein>
<keyword evidence="4 5" id="KW-0472">Membrane</keyword>
<evidence type="ECO:0000313" key="6">
    <source>
        <dbReference type="Proteomes" id="UP000192223"/>
    </source>
</evidence>
<dbReference type="PANTHER" id="PTHR13531">
    <property type="entry name" value="GEO07735P1-RELATED-RELATED"/>
    <property type="match status" value="1"/>
</dbReference>
<dbReference type="InParanoid" id="A0A1W4WXJ9"/>